<evidence type="ECO:0000256" key="3">
    <source>
        <dbReference type="ARBA" id="ARBA00022449"/>
    </source>
</evidence>
<dbReference type="InterPro" id="IPR052180">
    <property type="entry name" value="NhaC_Na-H+_Antiporter"/>
</dbReference>
<keyword evidence="6 9" id="KW-1133">Transmembrane helix</keyword>
<evidence type="ECO:0000256" key="4">
    <source>
        <dbReference type="ARBA" id="ARBA00022475"/>
    </source>
</evidence>
<evidence type="ECO:0000256" key="7">
    <source>
        <dbReference type="ARBA" id="ARBA00023136"/>
    </source>
</evidence>
<reference evidence="11 12" key="1">
    <citation type="submission" date="2018-08" db="EMBL/GenBank/DDBJ databases">
        <title>A genome reference for cultivated species of the human gut microbiota.</title>
        <authorList>
            <person name="Zou Y."/>
            <person name="Xue W."/>
            <person name="Luo G."/>
        </authorList>
    </citation>
    <scope>NUCLEOTIDE SEQUENCE [LARGE SCALE GENOMIC DNA]</scope>
    <source>
        <strain evidence="11 12">OF01-3</strain>
    </source>
</reference>
<name>A0A3E2TKL8_9FIRM</name>
<feature type="transmembrane region" description="Helical" evidence="9">
    <location>
        <begin position="359"/>
        <end position="385"/>
    </location>
</feature>
<feature type="transmembrane region" description="Helical" evidence="9">
    <location>
        <begin position="326"/>
        <end position="347"/>
    </location>
</feature>
<feature type="transmembrane region" description="Helical" evidence="9">
    <location>
        <begin position="236"/>
        <end position="256"/>
    </location>
</feature>
<evidence type="ECO:0000313" key="11">
    <source>
        <dbReference type="EMBL" id="RGB77904.1"/>
    </source>
</evidence>
<keyword evidence="2" id="KW-0813">Transport</keyword>
<dbReference type="GO" id="GO:0005886">
    <property type="term" value="C:plasma membrane"/>
    <property type="evidence" value="ECO:0007669"/>
    <property type="project" value="UniProtKB-SubCell"/>
</dbReference>
<dbReference type="Proteomes" id="UP000261011">
    <property type="component" value="Unassembled WGS sequence"/>
</dbReference>
<feature type="domain" description="Na+/H+ antiporter NhaC-like C-terminal" evidence="10">
    <location>
        <begin position="163"/>
        <end position="461"/>
    </location>
</feature>
<dbReference type="RefSeq" id="WP_117519928.1">
    <property type="nucleotide sequence ID" value="NZ_QVEU01000001.1"/>
</dbReference>
<comment type="subcellular location">
    <subcellularLocation>
        <location evidence="1">Cell membrane</location>
        <topology evidence="1">Multi-pass membrane protein</topology>
    </subcellularLocation>
</comment>
<dbReference type="GO" id="GO:0015297">
    <property type="term" value="F:antiporter activity"/>
    <property type="evidence" value="ECO:0007669"/>
    <property type="project" value="UniProtKB-KW"/>
</dbReference>
<feature type="transmembrane region" description="Helical" evidence="9">
    <location>
        <begin position="444"/>
        <end position="463"/>
    </location>
</feature>
<comment type="similarity">
    <text evidence="8">Belongs to the NhaC Na(+)/H(+) (TC 2.A.35) antiporter family.</text>
</comment>
<sequence length="482" mass="51562">MIDTKEKTKPSTLQAISPLVIMIVLLTIGVGFLKLRAEPIILICTIITSMIAKTLGYTWEELQRGIIEKISSALPATLILWSVGLLIGSWMFCGTVPMIIYYGVQIISPRFLYVTAFLITAVLSTVTGTSWGSAGTIGVAIMGIAQGLNMNLAITAGAVVAGSYFGDKLSPFSDTTNLAPLAAGSELYDHIKHMLYTTVPASIVSIIVYLIAGLSSKTSLASADSVNIIQSQLSGIYNWNIILLLPVIIMLAGSILKFPTLPTMVVNSLISVVIGIFIQGFSLKDGFASMINGFDIGMTGFNGKIIEDIATLINRGGAVSMTTTTILVFCSMGFAGIMSVSGMLDVVLDAILSRVKSTFGVVISTIVSCFTVAFVTGNSYLSILIPGELFKKVYLERNLHPKNLSRTLEDSGTVLVPLIPWSAAGAYMAATLGVETLTYLPWAVLNYTGIIFAIIWAITGIGITKISEEEKEKFLTKESEKL</sequence>
<feature type="transmembrane region" description="Helical" evidence="9">
    <location>
        <begin position="111"/>
        <end position="131"/>
    </location>
</feature>
<keyword evidence="12" id="KW-1185">Reference proteome</keyword>
<feature type="transmembrane region" description="Helical" evidence="9">
    <location>
        <begin position="79"/>
        <end position="104"/>
    </location>
</feature>
<feature type="transmembrane region" description="Helical" evidence="9">
    <location>
        <begin position="40"/>
        <end position="59"/>
    </location>
</feature>
<organism evidence="11 12">
    <name type="scientific">Anaerococcus nagyae</name>
    <dbReference type="NCBI Taxonomy" id="1755241"/>
    <lineage>
        <taxon>Bacteria</taxon>
        <taxon>Bacillati</taxon>
        <taxon>Bacillota</taxon>
        <taxon>Tissierellia</taxon>
        <taxon>Tissierellales</taxon>
        <taxon>Peptoniphilaceae</taxon>
        <taxon>Anaerococcus</taxon>
    </lineage>
</organism>
<evidence type="ECO:0000256" key="1">
    <source>
        <dbReference type="ARBA" id="ARBA00004651"/>
    </source>
</evidence>
<dbReference type="AlphaFoldDB" id="A0A3E2TKL8"/>
<evidence type="ECO:0000256" key="2">
    <source>
        <dbReference type="ARBA" id="ARBA00022448"/>
    </source>
</evidence>
<gene>
    <name evidence="11" type="primary">nhaC</name>
    <name evidence="11" type="ORF">DXA39_00165</name>
</gene>
<proteinExistence type="inferred from homology"/>
<evidence type="ECO:0000256" key="9">
    <source>
        <dbReference type="SAM" id="Phobius"/>
    </source>
</evidence>
<keyword evidence="7 9" id="KW-0472">Membrane</keyword>
<keyword evidence="3" id="KW-0050">Antiport</keyword>
<dbReference type="EMBL" id="QVEU01000001">
    <property type="protein sequence ID" value="RGB77904.1"/>
    <property type="molecule type" value="Genomic_DNA"/>
</dbReference>
<dbReference type="PANTHER" id="PTHR33451:SF3">
    <property type="entry name" value="MALATE-2H(+)_NA(+)-LACTATE ANTIPORTER"/>
    <property type="match status" value="1"/>
</dbReference>
<keyword evidence="4" id="KW-1003">Cell membrane</keyword>
<protein>
    <submittedName>
        <fullName evidence="11">Na+/H+ antiporter NhaC</fullName>
    </submittedName>
</protein>
<feature type="transmembrane region" description="Helical" evidence="9">
    <location>
        <begin position="137"/>
        <end position="165"/>
    </location>
</feature>
<accession>A0A3E2TKL8</accession>
<feature type="transmembrane region" description="Helical" evidence="9">
    <location>
        <begin position="195"/>
        <end position="216"/>
    </location>
</feature>
<dbReference type="OrthoDB" id="9762978at2"/>
<evidence type="ECO:0000313" key="12">
    <source>
        <dbReference type="Proteomes" id="UP000261011"/>
    </source>
</evidence>
<keyword evidence="5 9" id="KW-0812">Transmembrane</keyword>
<feature type="transmembrane region" description="Helical" evidence="9">
    <location>
        <begin position="263"/>
        <end position="282"/>
    </location>
</feature>
<comment type="caution">
    <text evidence="11">The sequence shown here is derived from an EMBL/GenBank/DDBJ whole genome shotgun (WGS) entry which is preliminary data.</text>
</comment>
<feature type="transmembrane region" description="Helical" evidence="9">
    <location>
        <begin position="12"/>
        <end position="33"/>
    </location>
</feature>
<evidence type="ECO:0000259" key="10">
    <source>
        <dbReference type="Pfam" id="PF03553"/>
    </source>
</evidence>
<dbReference type="InterPro" id="IPR004770">
    <property type="entry name" value="Na/H_antiport_NhaC"/>
</dbReference>
<dbReference type="InterPro" id="IPR018461">
    <property type="entry name" value="Na/H_Antiport_NhaC-like_C"/>
</dbReference>
<dbReference type="NCBIfam" id="TIGR00931">
    <property type="entry name" value="antiport_nhaC"/>
    <property type="match status" value="1"/>
</dbReference>
<evidence type="ECO:0000256" key="6">
    <source>
        <dbReference type="ARBA" id="ARBA00022989"/>
    </source>
</evidence>
<dbReference type="PANTHER" id="PTHR33451">
    <property type="entry name" value="MALATE-2H(+)/NA(+)-LACTATE ANTIPORTER"/>
    <property type="match status" value="1"/>
</dbReference>
<evidence type="ECO:0000256" key="5">
    <source>
        <dbReference type="ARBA" id="ARBA00022692"/>
    </source>
</evidence>
<dbReference type="Pfam" id="PF03553">
    <property type="entry name" value="Na_H_antiporter"/>
    <property type="match status" value="1"/>
</dbReference>
<evidence type="ECO:0000256" key="8">
    <source>
        <dbReference type="ARBA" id="ARBA00038435"/>
    </source>
</evidence>